<protein>
    <recommendedName>
        <fullName evidence="3">Nucleotidyltransferase</fullName>
    </recommendedName>
</protein>
<comment type="caution">
    <text evidence="1">The sequence shown here is derived from an EMBL/GenBank/DDBJ whole genome shotgun (WGS) entry which is preliminary data.</text>
</comment>
<dbReference type="OrthoDB" id="1053324at2"/>
<dbReference type="STRING" id="346185.AAY42_09965"/>
<organism evidence="1 2">
    <name type="scientific">Flagellimonas eckloniae</name>
    <dbReference type="NCBI Taxonomy" id="346185"/>
    <lineage>
        <taxon>Bacteria</taxon>
        <taxon>Pseudomonadati</taxon>
        <taxon>Bacteroidota</taxon>
        <taxon>Flavobacteriia</taxon>
        <taxon>Flavobacteriales</taxon>
        <taxon>Flavobacteriaceae</taxon>
        <taxon>Flagellimonas</taxon>
    </lineage>
</organism>
<gene>
    <name evidence="1" type="ORF">AAY42_09965</name>
</gene>
<name>A0A0Q1H926_9FLAO</name>
<dbReference type="EMBL" id="LCTZ01000002">
    <property type="protein sequence ID" value="KQC30165.1"/>
    <property type="molecule type" value="Genomic_DNA"/>
</dbReference>
<reference evidence="1 2" key="1">
    <citation type="submission" date="2015-04" db="EMBL/GenBank/DDBJ databases">
        <title>Complete genome of flavobacterium.</title>
        <authorList>
            <person name="Kwon Y.M."/>
            <person name="Kim S.-J."/>
        </authorList>
    </citation>
    <scope>NUCLEOTIDE SEQUENCE [LARGE SCALE GENOMIC DNA]</scope>
    <source>
        <strain evidence="1 2">DK169</strain>
    </source>
</reference>
<proteinExistence type="predicted"/>
<dbReference type="AlphaFoldDB" id="A0A0Q1H926"/>
<dbReference type="Proteomes" id="UP000050827">
    <property type="component" value="Unassembled WGS sequence"/>
</dbReference>
<evidence type="ECO:0000313" key="2">
    <source>
        <dbReference type="Proteomes" id="UP000050827"/>
    </source>
</evidence>
<evidence type="ECO:0000313" key="1">
    <source>
        <dbReference type="EMBL" id="KQC30165.1"/>
    </source>
</evidence>
<accession>A0A0Q1H926</accession>
<sequence>MATPTIDEIKQEILAKKAEFSSLDELDSTSKVALYNLWAYVVAASIWVLYQFHDTYTQETDQKIAEQKLFTLDWFREATLSFRYGHPLVASGAQLVYSDDGYTDEEIEDAQIIKRASVENKELDGRRFVFIKAASEDSDGNLQKLTDDQKNSLIDYWNRLSPAGTKFQVFSDDPDKLRLTMDFYYDPLVLTETGGRIDGANNQPVQDALRAYLKNLPFNGEFSIAELVDALQEVEGCSEREVSVKQAEHSFTNPVNYVAIEDFAIANSGYMEISDSDLTINFIPKTVQA</sequence>
<keyword evidence="2" id="KW-1185">Reference proteome</keyword>
<evidence type="ECO:0008006" key="3">
    <source>
        <dbReference type="Google" id="ProtNLM"/>
    </source>
</evidence>
<dbReference type="RefSeq" id="WP_055394734.1">
    <property type="nucleotide sequence ID" value="NZ_LCTZ01000002.1"/>
</dbReference>